<comment type="caution">
    <text evidence="2">The sequence shown here is derived from an EMBL/GenBank/DDBJ whole genome shotgun (WGS) entry which is preliminary data.</text>
</comment>
<dbReference type="RefSeq" id="WP_189005916.1">
    <property type="nucleotide sequence ID" value="NZ_BMHE01000001.1"/>
</dbReference>
<evidence type="ECO:0000313" key="2">
    <source>
        <dbReference type="EMBL" id="GGI43054.1"/>
    </source>
</evidence>
<proteinExistence type="predicted"/>
<organism evidence="2 3">
    <name type="scientific">Paenibacillus marchantiophytorum</name>
    <dbReference type="NCBI Taxonomy" id="1619310"/>
    <lineage>
        <taxon>Bacteria</taxon>
        <taxon>Bacillati</taxon>
        <taxon>Bacillota</taxon>
        <taxon>Bacilli</taxon>
        <taxon>Bacillales</taxon>
        <taxon>Paenibacillaceae</taxon>
        <taxon>Paenibacillus</taxon>
    </lineage>
</organism>
<protein>
    <submittedName>
        <fullName evidence="2">Uncharacterized protein</fullName>
    </submittedName>
</protein>
<feature type="chain" id="PRO_5046967286" evidence="1">
    <location>
        <begin position="29"/>
        <end position="151"/>
    </location>
</feature>
<reference evidence="3" key="1">
    <citation type="journal article" date="2019" name="Int. J. Syst. Evol. Microbiol.">
        <title>The Global Catalogue of Microorganisms (GCM) 10K type strain sequencing project: providing services to taxonomists for standard genome sequencing and annotation.</title>
        <authorList>
            <consortium name="The Broad Institute Genomics Platform"/>
            <consortium name="The Broad Institute Genome Sequencing Center for Infectious Disease"/>
            <person name="Wu L."/>
            <person name="Ma J."/>
        </authorList>
    </citation>
    <scope>NUCLEOTIDE SEQUENCE [LARGE SCALE GENOMIC DNA]</scope>
    <source>
        <strain evidence="3">CGMCC 1.15043</strain>
    </source>
</reference>
<dbReference type="Gene3D" id="2.60.120.380">
    <property type="match status" value="1"/>
</dbReference>
<keyword evidence="3" id="KW-1185">Reference proteome</keyword>
<evidence type="ECO:0000313" key="3">
    <source>
        <dbReference type="Proteomes" id="UP000615455"/>
    </source>
</evidence>
<evidence type="ECO:0000256" key="1">
    <source>
        <dbReference type="SAM" id="SignalP"/>
    </source>
</evidence>
<accession>A0ABQ2BM96</accession>
<sequence>MMMKFSKKILTVGIIASSLAFSAQSAFAATIYEQSNNDSYNYAQVISQYGNDTIVGNLSSSSDRDWYTFTTQPSDAGRRIYVVLNNPTGYHADFVMNKGTGSTFDKTWMSFGNDNVGLYFTAEGSTRYNIVISPAGTDDPSSNYYLNVTIQ</sequence>
<feature type="signal peptide" evidence="1">
    <location>
        <begin position="1"/>
        <end position="28"/>
    </location>
</feature>
<dbReference type="Proteomes" id="UP000615455">
    <property type="component" value="Unassembled WGS sequence"/>
</dbReference>
<name>A0ABQ2BM96_9BACL</name>
<keyword evidence="1" id="KW-0732">Signal</keyword>
<dbReference type="EMBL" id="BMHE01000001">
    <property type="protein sequence ID" value="GGI43054.1"/>
    <property type="molecule type" value="Genomic_DNA"/>
</dbReference>
<gene>
    <name evidence="2" type="ORF">GCM10008018_00130</name>
</gene>